<dbReference type="AlphaFoldDB" id="A0A2X1PXW9"/>
<proteinExistence type="predicted"/>
<accession>A0A2X1PXW9</accession>
<dbReference type="Gene3D" id="1.10.530.10">
    <property type="match status" value="1"/>
</dbReference>
<dbReference type="EMBL" id="UASK01000006">
    <property type="protein sequence ID" value="SPX41973.1"/>
    <property type="molecule type" value="Genomic_DNA"/>
</dbReference>
<organism evidence="1 2">
    <name type="scientific">Haemophilus influenzae</name>
    <dbReference type="NCBI Taxonomy" id="727"/>
    <lineage>
        <taxon>Bacteria</taxon>
        <taxon>Pseudomonadati</taxon>
        <taxon>Pseudomonadota</taxon>
        <taxon>Gammaproteobacteria</taxon>
        <taxon>Pasteurellales</taxon>
        <taxon>Pasteurellaceae</taxon>
        <taxon>Haemophilus</taxon>
    </lineage>
</organism>
<evidence type="ECO:0000313" key="1">
    <source>
        <dbReference type="EMBL" id="SPX41973.1"/>
    </source>
</evidence>
<reference evidence="1 2" key="1">
    <citation type="submission" date="2018-06" db="EMBL/GenBank/DDBJ databases">
        <authorList>
            <consortium name="Pathogen Informatics"/>
            <person name="Doyle S."/>
        </authorList>
    </citation>
    <scope>NUCLEOTIDE SEQUENCE [LARGE SCALE GENOMIC DNA]</scope>
    <source>
        <strain evidence="1 2">NCTC11872</strain>
    </source>
</reference>
<keyword evidence="1" id="KW-0456">Lyase</keyword>
<evidence type="ECO:0000313" key="2">
    <source>
        <dbReference type="Proteomes" id="UP000249936"/>
    </source>
</evidence>
<sequence>MWILQNQYLDGITNPTSKRFAMISAYNSGAGAVLRVFDNDKDTAIYKINQMYPEQVYRILTTVHPSSQARNYLLKVDKAQKKFRVRR</sequence>
<protein>
    <submittedName>
        <fullName evidence="1">Membrane-bound lytic murein transglycosylase C</fullName>
        <ecNumber evidence="1">4.2.2.-</ecNumber>
    </submittedName>
</protein>
<dbReference type="EC" id="4.2.2.-" evidence="1"/>
<dbReference type="GO" id="GO:0016829">
    <property type="term" value="F:lyase activity"/>
    <property type="evidence" value="ECO:0007669"/>
    <property type="project" value="UniProtKB-KW"/>
</dbReference>
<dbReference type="Proteomes" id="UP000249936">
    <property type="component" value="Unassembled WGS sequence"/>
</dbReference>
<gene>
    <name evidence="1" type="primary">emtA_2</name>
    <name evidence="1" type="ORF">NCTC11872_01596</name>
</gene>
<name>A0A2X1PXW9_HAEIF</name>